<gene>
    <name evidence="3" type="primary">DGK1</name>
    <name evidence="3" type="ORF">LTR09_002456</name>
</gene>
<feature type="region of interest" description="Disordered" evidence="1">
    <location>
        <begin position="1"/>
        <end position="127"/>
    </location>
</feature>
<feature type="transmembrane region" description="Helical" evidence="2">
    <location>
        <begin position="295"/>
        <end position="316"/>
    </location>
</feature>
<dbReference type="PANTHER" id="PTHR31303">
    <property type="entry name" value="CTP-DEPENDENT DIACYLGLYCEROL KINASE 1"/>
    <property type="match status" value="1"/>
</dbReference>
<dbReference type="GO" id="GO:0005789">
    <property type="term" value="C:endoplasmic reticulum membrane"/>
    <property type="evidence" value="ECO:0007669"/>
    <property type="project" value="TreeGrafter"/>
</dbReference>
<organism evidence="3 4">
    <name type="scientific">Extremus antarcticus</name>
    <dbReference type="NCBI Taxonomy" id="702011"/>
    <lineage>
        <taxon>Eukaryota</taxon>
        <taxon>Fungi</taxon>
        <taxon>Dikarya</taxon>
        <taxon>Ascomycota</taxon>
        <taxon>Pezizomycotina</taxon>
        <taxon>Dothideomycetes</taxon>
        <taxon>Dothideomycetidae</taxon>
        <taxon>Mycosphaerellales</taxon>
        <taxon>Extremaceae</taxon>
        <taxon>Extremus</taxon>
    </lineage>
</organism>
<evidence type="ECO:0000256" key="2">
    <source>
        <dbReference type="SAM" id="Phobius"/>
    </source>
</evidence>
<dbReference type="GO" id="GO:0141035">
    <property type="term" value="F:CTP-dependent diacylglycerol kinase activity"/>
    <property type="evidence" value="ECO:0007669"/>
    <property type="project" value="UniProtKB-EC"/>
</dbReference>
<dbReference type="GO" id="GO:0004143">
    <property type="term" value="F:ATP-dependent diacylglycerol kinase activity"/>
    <property type="evidence" value="ECO:0007669"/>
    <property type="project" value="InterPro"/>
</dbReference>
<proteinExistence type="predicted"/>
<sequence>MSSRPIPPTPRVISPSPTPSEQGSRDGYFPPATRAKASRMGSVNSITEQDDDAQVPLEEETDPELARARTRNRGPQVQRRPPHKADMGQNGTITSVSTALPPPTNRRRQPPDLKTPKPAPANGLLSPESAYPRGFGAAYWRNLSRSPSPLGLIPIHANWRKFIHKHEIPRKALHVSIGFLGLGLYYNGTQPDQIHPYLLYALIPIFTVDLLRFRWNALNKVYIWLMGPLMRESEAHDQFNGVISYLAGLWLTLRFCHKDISIMAVLLLSWCDTAASTFGRLWGKYTPRIRRGKSLAGSLAAFIVGVGTAAMFWGVLVPRSSGTGDFGVNAFAFQGTLTLPAPVRDLLGWSWEDGTAEGPAALALLSVVSGVVVSVSEAIDLWGLDDNLTIPIFCGIGLSGFLWVCGTWS</sequence>
<keyword evidence="2" id="KW-0812">Transmembrane</keyword>
<feature type="transmembrane region" description="Helical" evidence="2">
    <location>
        <begin position="388"/>
        <end position="408"/>
    </location>
</feature>
<dbReference type="EC" id="2.7.1.174" evidence="3"/>
<feature type="compositionally biased region" description="Polar residues" evidence="1">
    <location>
        <begin position="89"/>
        <end position="98"/>
    </location>
</feature>
<feature type="compositionally biased region" description="Pro residues" evidence="1">
    <location>
        <begin position="1"/>
        <end position="10"/>
    </location>
</feature>
<feature type="transmembrane region" description="Helical" evidence="2">
    <location>
        <begin position="261"/>
        <end position="283"/>
    </location>
</feature>
<keyword evidence="3" id="KW-0418">Kinase</keyword>
<protein>
    <submittedName>
        <fullName evidence="3">Diacylglycerol kinase</fullName>
        <ecNumber evidence="3">2.7.1.174</ecNumber>
    </submittedName>
</protein>
<dbReference type="EMBL" id="JAWDJX010000005">
    <property type="protein sequence ID" value="KAK3056663.1"/>
    <property type="molecule type" value="Genomic_DNA"/>
</dbReference>
<evidence type="ECO:0000313" key="3">
    <source>
        <dbReference type="EMBL" id="KAK3056663.1"/>
    </source>
</evidence>
<reference evidence="3" key="1">
    <citation type="submission" date="2023-04" db="EMBL/GenBank/DDBJ databases">
        <title>Black Yeasts Isolated from many extreme environments.</title>
        <authorList>
            <person name="Coleine C."/>
            <person name="Stajich J.E."/>
            <person name="Selbmann L."/>
        </authorList>
    </citation>
    <scope>NUCLEOTIDE SEQUENCE</scope>
    <source>
        <strain evidence="3">CCFEE 5312</strain>
    </source>
</reference>
<dbReference type="GO" id="GO:0006654">
    <property type="term" value="P:phosphatidic acid biosynthetic process"/>
    <property type="evidence" value="ECO:0007669"/>
    <property type="project" value="TreeGrafter"/>
</dbReference>
<name>A0AAJ0LV37_9PEZI</name>
<keyword evidence="2" id="KW-0472">Membrane</keyword>
<keyword evidence="2" id="KW-1133">Transmembrane helix</keyword>
<dbReference type="InterPro" id="IPR037997">
    <property type="entry name" value="Dgk1-like"/>
</dbReference>
<dbReference type="AlphaFoldDB" id="A0AAJ0LV37"/>
<keyword evidence="4" id="KW-1185">Reference proteome</keyword>
<keyword evidence="3" id="KW-0808">Transferase</keyword>
<comment type="caution">
    <text evidence="3">The sequence shown here is derived from an EMBL/GenBank/DDBJ whole genome shotgun (WGS) entry which is preliminary data.</text>
</comment>
<dbReference type="PANTHER" id="PTHR31303:SF1">
    <property type="entry name" value="CTP-DEPENDENT DIACYLGLYCEROL KINASE 1"/>
    <property type="match status" value="1"/>
</dbReference>
<accession>A0AAJ0LV37</accession>
<evidence type="ECO:0000256" key="1">
    <source>
        <dbReference type="SAM" id="MobiDB-lite"/>
    </source>
</evidence>
<evidence type="ECO:0000313" key="4">
    <source>
        <dbReference type="Proteomes" id="UP001271007"/>
    </source>
</evidence>
<dbReference type="Proteomes" id="UP001271007">
    <property type="component" value="Unassembled WGS sequence"/>
</dbReference>
<feature type="compositionally biased region" description="Acidic residues" evidence="1">
    <location>
        <begin position="48"/>
        <end position="63"/>
    </location>
</feature>